<evidence type="ECO:0000256" key="4">
    <source>
        <dbReference type="ARBA" id="ARBA00023136"/>
    </source>
</evidence>
<organism evidence="7">
    <name type="scientific">Phaffia rhodozyma</name>
    <name type="common">Yeast</name>
    <name type="synonym">Xanthophyllomyces dendrorhous</name>
    <dbReference type="NCBI Taxonomy" id="264483"/>
    <lineage>
        <taxon>Eukaryota</taxon>
        <taxon>Fungi</taxon>
        <taxon>Dikarya</taxon>
        <taxon>Basidiomycota</taxon>
        <taxon>Agaricomycotina</taxon>
        <taxon>Tremellomycetes</taxon>
        <taxon>Cystofilobasidiales</taxon>
        <taxon>Mrakiaceae</taxon>
        <taxon>Phaffia</taxon>
    </lineage>
</organism>
<proteinExistence type="predicted"/>
<keyword evidence="4 6" id="KW-0472">Membrane</keyword>
<feature type="transmembrane region" description="Helical" evidence="6">
    <location>
        <begin position="381"/>
        <end position="402"/>
    </location>
</feature>
<evidence type="ECO:0000313" key="7">
    <source>
        <dbReference type="EMBL" id="CDZ97769.1"/>
    </source>
</evidence>
<accession>A0A0F7SK86</accession>
<dbReference type="GO" id="GO:0016020">
    <property type="term" value="C:membrane"/>
    <property type="evidence" value="ECO:0007669"/>
    <property type="project" value="UniProtKB-SubCell"/>
</dbReference>
<feature type="compositionally biased region" description="Basic and acidic residues" evidence="5">
    <location>
        <begin position="173"/>
        <end position="182"/>
    </location>
</feature>
<feature type="transmembrane region" description="Helical" evidence="6">
    <location>
        <begin position="257"/>
        <end position="278"/>
    </location>
</feature>
<name>A0A0F7SK86_PHARH</name>
<evidence type="ECO:0000256" key="5">
    <source>
        <dbReference type="SAM" id="MobiDB-lite"/>
    </source>
</evidence>
<evidence type="ECO:0000256" key="1">
    <source>
        <dbReference type="ARBA" id="ARBA00004141"/>
    </source>
</evidence>
<evidence type="ECO:0000256" key="2">
    <source>
        <dbReference type="ARBA" id="ARBA00022692"/>
    </source>
</evidence>
<reference evidence="7" key="1">
    <citation type="submission" date="2014-08" db="EMBL/GenBank/DDBJ databases">
        <authorList>
            <person name="Sharma Rahul"/>
            <person name="Thines Marco"/>
        </authorList>
    </citation>
    <scope>NUCLEOTIDE SEQUENCE</scope>
</reference>
<feature type="region of interest" description="Disordered" evidence="5">
    <location>
        <begin position="1"/>
        <end position="134"/>
    </location>
</feature>
<keyword evidence="3 6" id="KW-1133">Transmembrane helix</keyword>
<dbReference type="AlphaFoldDB" id="A0A0F7SK86"/>
<dbReference type="InterPro" id="IPR018499">
    <property type="entry name" value="Tetraspanin/Peripherin"/>
</dbReference>
<feature type="region of interest" description="Disordered" evidence="5">
    <location>
        <begin position="474"/>
        <end position="493"/>
    </location>
</feature>
<dbReference type="Pfam" id="PF00335">
    <property type="entry name" value="Tetraspanin"/>
    <property type="match status" value="1"/>
</dbReference>
<feature type="region of interest" description="Disordered" evidence="5">
    <location>
        <begin position="167"/>
        <end position="201"/>
    </location>
</feature>
<feature type="compositionally biased region" description="Basic and acidic residues" evidence="5">
    <location>
        <begin position="512"/>
        <end position="523"/>
    </location>
</feature>
<feature type="transmembrane region" description="Helical" evidence="6">
    <location>
        <begin position="285"/>
        <end position="306"/>
    </location>
</feature>
<feature type="region of interest" description="Disordered" evidence="5">
    <location>
        <begin position="499"/>
        <end position="523"/>
    </location>
</feature>
<feature type="compositionally biased region" description="Polar residues" evidence="5">
    <location>
        <begin position="79"/>
        <end position="99"/>
    </location>
</feature>
<evidence type="ECO:0000256" key="6">
    <source>
        <dbReference type="SAM" id="Phobius"/>
    </source>
</evidence>
<comment type="subcellular location">
    <subcellularLocation>
        <location evidence="1">Membrane</location>
        <topology evidence="1">Multi-pass membrane protein</topology>
    </subcellularLocation>
</comment>
<feature type="transmembrane region" description="Helical" evidence="6">
    <location>
        <begin position="215"/>
        <end position="242"/>
    </location>
</feature>
<protein>
    <submittedName>
        <fullName evidence="7">Tetraspanin/Peripherin</fullName>
    </submittedName>
</protein>
<feature type="compositionally biased region" description="Low complexity" evidence="5">
    <location>
        <begin position="10"/>
        <end position="29"/>
    </location>
</feature>
<keyword evidence="2 6" id="KW-0812">Transmembrane</keyword>
<evidence type="ECO:0000256" key="3">
    <source>
        <dbReference type="ARBA" id="ARBA00022989"/>
    </source>
</evidence>
<sequence>MAGHYDPAPQSSHSHQSSFSQDGGSSYSHQTGKLEYGYPSNPENVYGFPQQSASSQPSNLGFASGTFYNDRNTIDEADSSVSWSGPDGTTSRTLGSFSESSHDPFVPGEPTPRLKRLDPSSSGSSSTLWPPNRPFASGERPLSINYLPTKFSARHIPGQYAHRRKVGGGRGAWAEHEHRMPDDDGDLDPDGTDSSVDPARKNKKKPKLVWNRFKWSLFTTNTIFIIYSTGALITLLLVWFNIWSHADVVIVGNTTPLVLSTLAAAFCLLTSLVGYAGIFLNNRAFLAVYTLMCWISFALIVIPGYLTYKNYAFNLEGKINRQWSRNLDEDDRLRIQDSLNCCGYYSPFIEATVSATCYSRSNMVGCKGKYLRFERTVLKTWWTVAFSLVPVQLLIIISALLCSNHVTYRFGKGLTPKRYRLNLDSLAFMMDGYAGEIAAAYGPTVAAEAVNRSSTNLDQLVPSVAFRGRADSTTGSFRSPFETPNLSKTNLNEGHQMERLGKEVDTPPISGGRDDSGWCKDRS</sequence>
<feature type="compositionally biased region" description="Polar residues" evidence="5">
    <location>
        <begin position="49"/>
        <end position="71"/>
    </location>
</feature>
<dbReference type="EMBL" id="LN483249">
    <property type="protein sequence ID" value="CDZ97769.1"/>
    <property type="molecule type" value="Genomic_DNA"/>
</dbReference>